<dbReference type="Gene3D" id="1.20.1720.10">
    <property type="entry name" value="Multidrug resistance protein D"/>
    <property type="match status" value="1"/>
</dbReference>
<reference evidence="8 9" key="1">
    <citation type="submission" date="2017-03" db="EMBL/GenBank/DDBJ databases">
        <title>Genome sequence of Lactobacillus bobalius KACC 16343.</title>
        <authorList>
            <person name="Chun J."/>
        </authorList>
    </citation>
    <scope>NUCLEOTIDE SEQUENCE [LARGE SCALE GENOMIC DNA]</scope>
    <source>
        <strain evidence="8 9">KACC 16343</strain>
    </source>
</reference>
<keyword evidence="4 6" id="KW-1133">Transmembrane helix</keyword>
<evidence type="ECO:0000256" key="3">
    <source>
        <dbReference type="ARBA" id="ARBA00022692"/>
    </source>
</evidence>
<evidence type="ECO:0000256" key="2">
    <source>
        <dbReference type="ARBA" id="ARBA00022448"/>
    </source>
</evidence>
<dbReference type="Pfam" id="PF07690">
    <property type="entry name" value="MFS_1"/>
    <property type="match status" value="1"/>
</dbReference>
<evidence type="ECO:0000256" key="4">
    <source>
        <dbReference type="ARBA" id="ARBA00022989"/>
    </source>
</evidence>
<feature type="transmembrane region" description="Helical" evidence="6">
    <location>
        <begin position="73"/>
        <end position="91"/>
    </location>
</feature>
<feature type="transmembrane region" description="Helical" evidence="6">
    <location>
        <begin position="262"/>
        <end position="281"/>
    </location>
</feature>
<evidence type="ECO:0000256" key="6">
    <source>
        <dbReference type="SAM" id="Phobius"/>
    </source>
</evidence>
<feature type="transmembrane region" description="Helical" evidence="6">
    <location>
        <begin position="196"/>
        <end position="216"/>
    </location>
</feature>
<dbReference type="GO" id="GO:0005886">
    <property type="term" value="C:plasma membrane"/>
    <property type="evidence" value="ECO:0007669"/>
    <property type="project" value="UniProtKB-SubCell"/>
</dbReference>
<dbReference type="Gene3D" id="1.20.1250.20">
    <property type="entry name" value="MFS general substrate transporter like domains"/>
    <property type="match status" value="1"/>
</dbReference>
<keyword evidence="5 6" id="KW-0472">Membrane</keyword>
<feature type="transmembrane region" description="Helical" evidence="6">
    <location>
        <begin position="133"/>
        <end position="155"/>
    </location>
</feature>
<keyword evidence="2" id="KW-0813">Transport</keyword>
<dbReference type="AlphaFoldDB" id="A0A202FFB5"/>
<keyword evidence="3 6" id="KW-0812">Transmembrane</keyword>
<dbReference type="PANTHER" id="PTHR23501">
    <property type="entry name" value="MAJOR FACILITATOR SUPERFAMILY"/>
    <property type="match status" value="1"/>
</dbReference>
<comment type="subcellular location">
    <subcellularLocation>
        <location evidence="1">Cell membrane</location>
        <topology evidence="1">Multi-pass membrane protein</topology>
    </subcellularLocation>
</comment>
<name>A0A202FFB5_9LACO</name>
<feature type="transmembrane region" description="Helical" evidence="6">
    <location>
        <begin position="457"/>
        <end position="477"/>
    </location>
</feature>
<dbReference type="SUPFAM" id="SSF103473">
    <property type="entry name" value="MFS general substrate transporter"/>
    <property type="match status" value="1"/>
</dbReference>
<proteinExistence type="predicted"/>
<feature type="transmembrane region" description="Helical" evidence="6">
    <location>
        <begin position="321"/>
        <end position="344"/>
    </location>
</feature>
<feature type="transmembrane region" description="Helical" evidence="6">
    <location>
        <begin position="392"/>
        <end position="414"/>
    </location>
</feature>
<evidence type="ECO:0000259" key="7">
    <source>
        <dbReference type="PROSITE" id="PS50850"/>
    </source>
</evidence>
<gene>
    <name evidence="8" type="ORF">LKACC16343_00296</name>
</gene>
<dbReference type="PROSITE" id="PS50850">
    <property type="entry name" value="MFS"/>
    <property type="match status" value="1"/>
</dbReference>
<feature type="transmembrane region" description="Helical" evidence="6">
    <location>
        <begin position="97"/>
        <end position="121"/>
    </location>
</feature>
<evidence type="ECO:0000313" key="8">
    <source>
        <dbReference type="EMBL" id="OVE99184.1"/>
    </source>
</evidence>
<sequence length="488" mass="52785">MSRNRKILVTLALLMSNAMVGLDGTIVNTVLPAIISDLHGLQFMGWIIAIFLLGMAVSTPLWSKFGERKGNKVAYVTGTALFGIGALLQAISPNIILFIIARGLMGIGAGGMNTIPFIIYAQMFKNIKRCGQVIGIATASFSTASIVGPLVGGWLVEVLSWHWVFLINIPIAIISILLVLIFFNIPEKLNKKDIDYLGAVLMVLGLVIILTGIQFIGSMSSWLIGVLLIVGIGLLIALTFVEKKVSDPILPDRLFKNKELMVDFSLFALLWGSFVAFNIYIPMWAQGILGLSALIGGMTQIPGSITNFIGSEIGPIYQNKLGKNGIVGLGTAAFLISFIGMSIANVNTSIVFLLVMGALEGLGLGLSFNVLQIAVQEDAETQDVPVATSFAYLVRILAQTFMSSIYGVILNHYLFKGIKQSDGKITMHMMNKLTNSQTAGQLPKILLPSMRKILYNGIHYIMLTTIILLLVAVIVLAKSSFKSKQGDR</sequence>
<evidence type="ECO:0000313" key="9">
    <source>
        <dbReference type="Proteomes" id="UP000196232"/>
    </source>
</evidence>
<organism evidence="8 9">
    <name type="scientific">Companilactobacillus bobalius</name>
    <dbReference type="NCBI Taxonomy" id="2801451"/>
    <lineage>
        <taxon>Bacteria</taxon>
        <taxon>Bacillati</taxon>
        <taxon>Bacillota</taxon>
        <taxon>Bacilli</taxon>
        <taxon>Lactobacillales</taxon>
        <taxon>Lactobacillaceae</taxon>
        <taxon>Companilactobacillus</taxon>
    </lineage>
</organism>
<dbReference type="InterPro" id="IPR020846">
    <property type="entry name" value="MFS_dom"/>
</dbReference>
<dbReference type="Proteomes" id="UP000196232">
    <property type="component" value="Unassembled WGS sequence"/>
</dbReference>
<feature type="transmembrane region" description="Helical" evidence="6">
    <location>
        <begin position="42"/>
        <end position="61"/>
    </location>
</feature>
<dbReference type="InterPro" id="IPR036259">
    <property type="entry name" value="MFS_trans_sf"/>
</dbReference>
<feature type="transmembrane region" description="Helical" evidence="6">
    <location>
        <begin position="350"/>
        <end position="371"/>
    </location>
</feature>
<dbReference type="InterPro" id="IPR011701">
    <property type="entry name" value="MFS"/>
</dbReference>
<dbReference type="RefSeq" id="WP_056952482.1">
    <property type="nucleotide sequence ID" value="NZ_LNUA01000032.1"/>
</dbReference>
<dbReference type="PANTHER" id="PTHR23501:SF191">
    <property type="entry name" value="VACUOLAR BASIC AMINO ACID TRANSPORTER 4"/>
    <property type="match status" value="1"/>
</dbReference>
<dbReference type="EMBL" id="MYFM01000001">
    <property type="protein sequence ID" value="OVE99184.1"/>
    <property type="molecule type" value="Genomic_DNA"/>
</dbReference>
<evidence type="ECO:0000256" key="1">
    <source>
        <dbReference type="ARBA" id="ARBA00004651"/>
    </source>
</evidence>
<evidence type="ECO:0000256" key="5">
    <source>
        <dbReference type="ARBA" id="ARBA00023136"/>
    </source>
</evidence>
<feature type="transmembrane region" description="Helical" evidence="6">
    <location>
        <begin position="222"/>
        <end position="241"/>
    </location>
</feature>
<comment type="caution">
    <text evidence="8">The sequence shown here is derived from an EMBL/GenBank/DDBJ whole genome shotgun (WGS) entry which is preliminary data.</text>
</comment>
<feature type="transmembrane region" description="Helical" evidence="6">
    <location>
        <begin position="161"/>
        <end position="184"/>
    </location>
</feature>
<dbReference type="GO" id="GO:0022857">
    <property type="term" value="F:transmembrane transporter activity"/>
    <property type="evidence" value="ECO:0007669"/>
    <property type="project" value="InterPro"/>
</dbReference>
<protein>
    <submittedName>
        <fullName evidence="8">Multidrug resistance protein fnx1</fullName>
    </submittedName>
</protein>
<accession>A0A202FFB5</accession>
<feature type="domain" description="Major facilitator superfamily (MFS) profile" evidence="7">
    <location>
        <begin position="9"/>
        <end position="482"/>
    </location>
</feature>